<sequence>MSLSGVFFTLLLCTSLGFICAWFVLSNYNQFVVAVKSQAISLSVNNTVMSQKVTFDQTEFEINAHNYHEGILWNKIGIILLNGRTSIGHLGLLVLLQLWDKTFLDKPVIFLLQQSLLMQLASFLTLNWIYKKLFLLPSGYDRWWWFSYDLFSGWWAARLFVALIMSQLLLLLMFVSFVFRLYAKAYREVINAFNIFISFGCKIIIFIIVNGIVSVYYPESFIVTDFLSAILNPAIMSGILISLTFVMLTLRVTKWRNLNVKSLSKKSVLIHCLLSSFYDVGTIYYVSNYICIIDYQSYCHYNQEECEQIADRINSSFLQNGSYCLPFISITPLLNVLAVILFDKNLLGKLARVFFIIDKHIWPLVNKYLCACNRNDHHRDNEAQRPLLTSNDDNHQIEGPRVDSTDGPSRQHRNNSLLPDNQLLPIPYHDRGLNQNFDGTVKSELDICGITKQDDKRITLLALAQEWEVSVHS</sequence>
<keyword evidence="2" id="KW-1133">Transmembrane helix</keyword>
<evidence type="ECO:0000256" key="1">
    <source>
        <dbReference type="SAM" id="MobiDB-lite"/>
    </source>
</evidence>
<feature type="transmembrane region" description="Helical" evidence="2">
    <location>
        <begin position="195"/>
        <end position="217"/>
    </location>
</feature>
<evidence type="ECO:0000313" key="3">
    <source>
        <dbReference type="EnsemblMetazoa" id="CLYHEMP009672.1"/>
    </source>
</evidence>
<name>A0A7M5WSC3_9CNID</name>
<dbReference type="EnsemblMetazoa" id="CLYHEMT009672.1">
    <property type="protein sequence ID" value="CLYHEMP009672.1"/>
    <property type="gene ID" value="CLYHEMG009672"/>
</dbReference>
<evidence type="ECO:0000313" key="4">
    <source>
        <dbReference type="Proteomes" id="UP000594262"/>
    </source>
</evidence>
<dbReference type="Proteomes" id="UP000594262">
    <property type="component" value="Unplaced"/>
</dbReference>
<feature type="transmembrane region" description="Helical" evidence="2">
    <location>
        <begin position="150"/>
        <end position="183"/>
    </location>
</feature>
<feature type="transmembrane region" description="Helical" evidence="2">
    <location>
        <begin position="325"/>
        <end position="342"/>
    </location>
</feature>
<keyword evidence="2" id="KW-0472">Membrane</keyword>
<feature type="transmembrane region" description="Helical" evidence="2">
    <location>
        <begin position="229"/>
        <end position="248"/>
    </location>
</feature>
<evidence type="ECO:0000256" key="2">
    <source>
        <dbReference type="SAM" id="Phobius"/>
    </source>
</evidence>
<accession>A0A7M5WSC3</accession>
<feature type="transmembrane region" description="Helical" evidence="2">
    <location>
        <begin position="108"/>
        <end position="130"/>
    </location>
</feature>
<feature type="compositionally biased region" description="Basic and acidic residues" evidence="1">
    <location>
        <begin position="392"/>
        <end position="404"/>
    </location>
</feature>
<organism evidence="3 4">
    <name type="scientific">Clytia hemisphaerica</name>
    <dbReference type="NCBI Taxonomy" id="252671"/>
    <lineage>
        <taxon>Eukaryota</taxon>
        <taxon>Metazoa</taxon>
        <taxon>Cnidaria</taxon>
        <taxon>Hydrozoa</taxon>
        <taxon>Hydroidolina</taxon>
        <taxon>Leptothecata</taxon>
        <taxon>Obeliida</taxon>
        <taxon>Clytiidae</taxon>
        <taxon>Clytia</taxon>
    </lineage>
</organism>
<feature type="region of interest" description="Disordered" evidence="1">
    <location>
        <begin position="385"/>
        <end position="423"/>
    </location>
</feature>
<dbReference type="AlphaFoldDB" id="A0A7M5WSC3"/>
<proteinExistence type="predicted"/>
<protein>
    <submittedName>
        <fullName evidence="3">Uncharacterized protein</fullName>
    </submittedName>
</protein>
<keyword evidence="4" id="KW-1185">Reference proteome</keyword>
<keyword evidence="2" id="KW-0812">Transmembrane</keyword>
<reference evidence="3" key="1">
    <citation type="submission" date="2021-01" db="UniProtKB">
        <authorList>
            <consortium name="EnsemblMetazoa"/>
        </authorList>
    </citation>
    <scope>IDENTIFICATION</scope>
</reference>